<feature type="transmembrane region" description="Helical" evidence="1">
    <location>
        <begin position="56"/>
        <end position="75"/>
    </location>
</feature>
<keyword evidence="1" id="KW-0812">Transmembrane</keyword>
<gene>
    <name evidence="2" type="ORF">QNH46_05110</name>
</gene>
<dbReference type="AlphaFoldDB" id="A0AA95L288"/>
<dbReference type="KEGG" id="pwn:QNH46_05110"/>
<evidence type="ECO:0000256" key="1">
    <source>
        <dbReference type="SAM" id="Phobius"/>
    </source>
</evidence>
<dbReference type="EMBL" id="CP126084">
    <property type="protein sequence ID" value="WHX50051.1"/>
    <property type="molecule type" value="Genomic_DNA"/>
</dbReference>
<organism evidence="2 3">
    <name type="scientific">Paenibacillus woosongensis</name>
    <dbReference type="NCBI Taxonomy" id="307580"/>
    <lineage>
        <taxon>Bacteria</taxon>
        <taxon>Bacillati</taxon>
        <taxon>Bacillota</taxon>
        <taxon>Bacilli</taxon>
        <taxon>Bacillales</taxon>
        <taxon>Paenibacillaceae</taxon>
        <taxon>Paenibacillus</taxon>
    </lineage>
</organism>
<sequence>MKSTTPVSKIKTEFSLENATSFGGIKIFLEYLEKIKLSEALRDISCGKGRNSLFPIYRILLYLIVGWMLGCERLFHFRKL</sequence>
<keyword evidence="1" id="KW-0472">Membrane</keyword>
<protein>
    <recommendedName>
        <fullName evidence="4">Transposase</fullName>
    </recommendedName>
</protein>
<accession>A0AA95L288</accession>
<proteinExistence type="predicted"/>
<evidence type="ECO:0008006" key="4">
    <source>
        <dbReference type="Google" id="ProtNLM"/>
    </source>
</evidence>
<name>A0AA95L288_9BACL</name>
<keyword evidence="1" id="KW-1133">Transmembrane helix</keyword>
<evidence type="ECO:0000313" key="2">
    <source>
        <dbReference type="EMBL" id="WHX50051.1"/>
    </source>
</evidence>
<evidence type="ECO:0000313" key="3">
    <source>
        <dbReference type="Proteomes" id="UP001177943"/>
    </source>
</evidence>
<reference evidence="2" key="1">
    <citation type="submission" date="2023-05" db="EMBL/GenBank/DDBJ databases">
        <title>Comparative genomics of Bacillaceae isolates and their secondary metabolite potential.</title>
        <authorList>
            <person name="Song L."/>
            <person name="Nielsen L.J."/>
            <person name="Mohite O."/>
            <person name="Xu X."/>
            <person name="Weber T."/>
            <person name="Kovacs A.T."/>
        </authorList>
    </citation>
    <scope>NUCLEOTIDE SEQUENCE</scope>
    <source>
        <strain evidence="2">B2_4</strain>
    </source>
</reference>
<dbReference type="Proteomes" id="UP001177943">
    <property type="component" value="Chromosome"/>
</dbReference>